<name>A0A2X4TRV7_SALER</name>
<evidence type="ECO:0000313" key="3">
    <source>
        <dbReference type="EMBL" id="SUG33633.1"/>
    </source>
</evidence>
<accession>A0A2X4TRV7</accession>
<reference evidence="4 5" key="1">
    <citation type="submission" date="2018-06" db="EMBL/GenBank/DDBJ databases">
        <authorList>
            <consortium name="Pathogen Informatics"/>
            <person name="Doyle S."/>
        </authorList>
    </citation>
    <scope>NUCLEOTIDE SEQUENCE [LARGE SCALE GENOMIC DNA]</scope>
    <source>
        <strain evidence="2 6">NCTC7303</strain>
        <strain evidence="3 5">NCTC7304</strain>
        <strain evidence="1 4">NCTC7307</strain>
    </source>
</reference>
<evidence type="ECO:0000313" key="5">
    <source>
        <dbReference type="Proteomes" id="UP000254762"/>
    </source>
</evidence>
<dbReference type="AlphaFoldDB" id="A0A2X4TRV7"/>
<keyword evidence="4" id="KW-1185">Reference proteome</keyword>
<sequence>MRQANDKFVSNEFEQPKIAFSQGTRMCLIYPDEPGFRK</sequence>
<dbReference type="EMBL" id="UGXC01000002">
    <property type="protein sequence ID" value="SUG29094.1"/>
    <property type="molecule type" value="Genomic_DNA"/>
</dbReference>
<evidence type="ECO:0000313" key="2">
    <source>
        <dbReference type="EMBL" id="SUG29094.1"/>
    </source>
</evidence>
<evidence type="ECO:0000313" key="6">
    <source>
        <dbReference type="Proteomes" id="UP000255443"/>
    </source>
</evidence>
<organism evidence="1 4">
    <name type="scientific">Salmonella enterica subsp. arizonae</name>
    <dbReference type="NCBI Taxonomy" id="59203"/>
    <lineage>
        <taxon>Bacteria</taxon>
        <taxon>Pseudomonadati</taxon>
        <taxon>Pseudomonadota</taxon>
        <taxon>Gammaproteobacteria</taxon>
        <taxon>Enterobacterales</taxon>
        <taxon>Enterobacteriaceae</taxon>
        <taxon>Salmonella</taxon>
    </lineage>
</organism>
<dbReference type="Proteomes" id="UP000255443">
    <property type="component" value="Unassembled WGS sequence"/>
</dbReference>
<dbReference type="Proteomes" id="UP000248731">
    <property type="component" value="Chromosome 1"/>
</dbReference>
<evidence type="ECO:0000313" key="1">
    <source>
        <dbReference type="EMBL" id="SQI25198.1"/>
    </source>
</evidence>
<dbReference type="Proteomes" id="UP000254762">
    <property type="component" value="Unassembled WGS sequence"/>
</dbReference>
<dbReference type="EMBL" id="LS483466">
    <property type="protein sequence ID" value="SQI25198.1"/>
    <property type="molecule type" value="Genomic_DNA"/>
</dbReference>
<gene>
    <name evidence="2" type="ORF">NCTC7303_01253</name>
    <name evidence="3" type="ORF">NCTC7304_03116</name>
    <name evidence="1" type="ORF">NCTC7307_03236</name>
</gene>
<proteinExistence type="predicted"/>
<protein>
    <submittedName>
        <fullName evidence="1">Uncharacterized protein</fullName>
    </submittedName>
</protein>
<dbReference type="EMBL" id="UGXD01000002">
    <property type="protein sequence ID" value="SUG33633.1"/>
    <property type="molecule type" value="Genomic_DNA"/>
</dbReference>
<evidence type="ECO:0000313" key="4">
    <source>
        <dbReference type="Proteomes" id="UP000248731"/>
    </source>
</evidence>